<keyword evidence="1" id="KW-0472">Membrane</keyword>
<proteinExistence type="predicted"/>
<accession>A0A0A9ERZ1</accession>
<dbReference type="AlphaFoldDB" id="A0A0A9ERZ1"/>
<keyword evidence="1" id="KW-1133">Transmembrane helix</keyword>
<keyword evidence="1" id="KW-0812">Transmembrane</keyword>
<evidence type="ECO:0000256" key="1">
    <source>
        <dbReference type="SAM" id="Phobius"/>
    </source>
</evidence>
<reference evidence="2" key="1">
    <citation type="submission" date="2014-09" db="EMBL/GenBank/DDBJ databases">
        <authorList>
            <person name="Magalhaes I.L.F."/>
            <person name="Oliveira U."/>
            <person name="Santos F.R."/>
            <person name="Vidigal T.H.D.A."/>
            <person name="Brescovit A.D."/>
            <person name="Santos A.J."/>
        </authorList>
    </citation>
    <scope>NUCLEOTIDE SEQUENCE</scope>
    <source>
        <tissue evidence="2">Shoot tissue taken approximately 20 cm above the soil surface</tissue>
    </source>
</reference>
<evidence type="ECO:0000313" key="2">
    <source>
        <dbReference type="EMBL" id="JAE02877.1"/>
    </source>
</evidence>
<dbReference type="EMBL" id="GBRH01195019">
    <property type="protein sequence ID" value="JAE02877.1"/>
    <property type="molecule type" value="Transcribed_RNA"/>
</dbReference>
<name>A0A0A9ERZ1_ARUDO</name>
<sequence length="42" mass="4874">MVYVILVSTYINFKCPWKTIFLKESFTTIAGIIAVVLLYRSM</sequence>
<feature type="transmembrane region" description="Helical" evidence="1">
    <location>
        <begin position="20"/>
        <end position="39"/>
    </location>
</feature>
<protein>
    <submittedName>
        <fullName evidence="2">Uncharacterized protein</fullName>
    </submittedName>
</protein>
<reference evidence="2" key="2">
    <citation type="journal article" date="2015" name="Data Brief">
        <title>Shoot transcriptome of the giant reed, Arundo donax.</title>
        <authorList>
            <person name="Barrero R.A."/>
            <person name="Guerrero F.D."/>
            <person name="Moolhuijzen P."/>
            <person name="Goolsby J.A."/>
            <person name="Tidwell J."/>
            <person name="Bellgard S.E."/>
            <person name="Bellgard M.I."/>
        </authorList>
    </citation>
    <scope>NUCLEOTIDE SEQUENCE</scope>
    <source>
        <tissue evidence="2">Shoot tissue taken approximately 20 cm above the soil surface</tissue>
    </source>
</reference>
<organism evidence="2">
    <name type="scientific">Arundo donax</name>
    <name type="common">Giant reed</name>
    <name type="synonym">Donax arundinaceus</name>
    <dbReference type="NCBI Taxonomy" id="35708"/>
    <lineage>
        <taxon>Eukaryota</taxon>
        <taxon>Viridiplantae</taxon>
        <taxon>Streptophyta</taxon>
        <taxon>Embryophyta</taxon>
        <taxon>Tracheophyta</taxon>
        <taxon>Spermatophyta</taxon>
        <taxon>Magnoliopsida</taxon>
        <taxon>Liliopsida</taxon>
        <taxon>Poales</taxon>
        <taxon>Poaceae</taxon>
        <taxon>PACMAD clade</taxon>
        <taxon>Arundinoideae</taxon>
        <taxon>Arundineae</taxon>
        <taxon>Arundo</taxon>
    </lineage>
</organism>